<dbReference type="PROSITE" id="PS50887">
    <property type="entry name" value="GGDEF"/>
    <property type="match status" value="1"/>
</dbReference>
<dbReference type="GO" id="GO:0000160">
    <property type="term" value="P:phosphorelay signal transduction system"/>
    <property type="evidence" value="ECO:0007669"/>
    <property type="project" value="InterPro"/>
</dbReference>
<dbReference type="Gene3D" id="3.30.70.270">
    <property type="match status" value="1"/>
</dbReference>
<dbReference type="InterPro" id="IPR001789">
    <property type="entry name" value="Sig_transdc_resp-reg_receiver"/>
</dbReference>
<dbReference type="InterPro" id="IPR029787">
    <property type="entry name" value="Nucleotide_cyclase"/>
</dbReference>
<feature type="domain" description="Response regulatory" evidence="2">
    <location>
        <begin position="3"/>
        <end position="118"/>
    </location>
</feature>
<keyword evidence="5" id="KW-1185">Reference proteome</keyword>
<organism evidence="4 5">
    <name type="scientific">Terasakiella brassicae</name>
    <dbReference type="NCBI Taxonomy" id="1634917"/>
    <lineage>
        <taxon>Bacteria</taxon>
        <taxon>Pseudomonadati</taxon>
        <taxon>Pseudomonadota</taxon>
        <taxon>Alphaproteobacteria</taxon>
        <taxon>Rhodospirillales</taxon>
        <taxon>Terasakiellaceae</taxon>
        <taxon>Terasakiella</taxon>
    </lineage>
</organism>
<dbReference type="Pfam" id="PF00990">
    <property type="entry name" value="GGDEF"/>
    <property type="match status" value="1"/>
</dbReference>
<gene>
    <name evidence="4" type="ORF">GCM10011332_03490</name>
</gene>
<name>A0A917BNV6_9PROT</name>
<dbReference type="InterPro" id="IPR011006">
    <property type="entry name" value="CheY-like_superfamily"/>
</dbReference>
<feature type="domain" description="Response regulatory" evidence="2">
    <location>
        <begin position="126"/>
        <end position="243"/>
    </location>
</feature>
<feature type="modified residue" description="4-aspartylphosphate" evidence="1">
    <location>
        <position position="176"/>
    </location>
</feature>
<dbReference type="Gene3D" id="3.40.50.2300">
    <property type="match status" value="2"/>
</dbReference>
<dbReference type="RefSeq" id="WP_188660608.1">
    <property type="nucleotide sequence ID" value="NZ_BMHV01000002.1"/>
</dbReference>
<dbReference type="SUPFAM" id="SSF55073">
    <property type="entry name" value="Nucleotide cyclase"/>
    <property type="match status" value="1"/>
</dbReference>
<protein>
    <submittedName>
        <fullName evidence="4">Diguanylate cyclase</fullName>
    </submittedName>
</protein>
<reference evidence="4" key="1">
    <citation type="journal article" date="2014" name="Int. J. Syst. Evol. Microbiol.">
        <title>Complete genome sequence of Corynebacterium casei LMG S-19264T (=DSM 44701T), isolated from a smear-ripened cheese.</title>
        <authorList>
            <consortium name="US DOE Joint Genome Institute (JGI-PGF)"/>
            <person name="Walter F."/>
            <person name="Albersmeier A."/>
            <person name="Kalinowski J."/>
            <person name="Ruckert C."/>
        </authorList>
    </citation>
    <scope>NUCLEOTIDE SEQUENCE</scope>
    <source>
        <strain evidence="4">CGMCC 1.15254</strain>
    </source>
</reference>
<dbReference type="NCBIfam" id="TIGR00254">
    <property type="entry name" value="GGDEF"/>
    <property type="match status" value="1"/>
</dbReference>
<feature type="modified residue" description="4-aspartylphosphate" evidence="1">
    <location>
        <position position="55"/>
    </location>
</feature>
<dbReference type="SMART" id="SM00448">
    <property type="entry name" value="REC"/>
    <property type="match status" value="2"/>
</dbReference>
<reference evidence="4" key="2">
    <citation type="submission" date="2020-09" db="EMBL/GenBank/DDBJ databases">
        <authorList>
            <person name="Sun Q."/>
            <person name="Zhou Y."/>
        </authorList>
    </citation>
    <scope>NUCLEOTIDE SEQUENCE</scope>
    <source>
        <strain evidence="4">CGMCC 1.15254</strain>
    </source>
</reference>
<dbReference type="PROSITE" id="PS50110">
    <property type="entry name" value="RESPONSE_REGULATORY"/>
    <property type="match status" value="2"/>
</dbReference>
<evidence type="ECO:0000259" key="3">
    <source>
        <dbReference type="PROSITE" id="PS50887"/>
    </source>
</evidence>
<dbReference type="InterPro" id="IPR052048">
    <property type="entry name" value="ST_Response_Regulator"/>
</dbReference>
<dbReference type="SMART" id="SM00267">
    <property type="entry name" value="GGDEF"/>
    <property type="match status" value="1"/>
</dbReference>
<dbReference type="Pfam" id="PF00072">
    <property type="entry name" value="Response_reg"/>
    <property type="match status" value="2"/>
</dbReference>
<evidence type="ECO:0000259" key="2">
    <source>
        <dbReference type="PROSITE" id="PS50110"/>
    </source>
</evidence>
<comment type="caution">
    <text evidence="4">The sequence shown here is derived from an EMBL/GenBank/DDBJ whole genome shotgun (WGS) entry which is preliminary data.</text>
</comment>
<dbReference type="PANTHER" id="PTHR43228:SF1">
    <property type="entry name" value="TWO-COMPONENT RESPONSE REGULATOR ARR22"/>
    <property type="match status" value="1"/>
</dbReference>
<dbReference type="Proteomes" id="UP000632498">
    <property type="component" value="Unassembled WGS sequence"/>
</dbReference>
<accession>A0A917BNV6</accession>
<dbReference type="InterPro" id="IPR000160">
    <property type="entry name" value="GGDEF_dom"/>
</dbReference>
<evidence type="ECO:0000313" key="4">
    <source>
        <dbReference type="EMBL" id="GGF53411.1"/>
    </source>
</evidence>
<dbReference type="PANTHER" id="PTHR43228">
    <property type="entry name" value="TWO-COMPONENT RESPONSE REGULATOR"/>
    <property type="match status" value="1"/>
</dbReference>
<proteinExistence type="predicted"/>
<evidence type="ECO:0000256" key="1">
    <source>
        <dbReference type="PROSITE-ProRule" id="PRU00169"/>
    </source>
</evidence>
<dbReference type="InterPro" id="IPR043128">
    <property type="entry name" value="Rev_trsase/Diguanyl_cyclase"/>
</dbReference>
<evidence type="ECO:0000313" key="5">
    <source>
        <dbReference type="Proteomes" id="UP000632498"/>
    </source>
</evidence>
<keyword evidence="1" id="KW-0597">Phosphoprotein</keyword>
<sequence>MAEILLVEDAKFFRNIIKSQIETKFGYNVTAVETYSEAVEQLTNSNKHFDLGLLDLNLPDAPDGEIVDIVTGMGVPSLIFSGHFSEAVRDMLEHPSVIDYVVKDSPASLNYVLNMVDRYFKNSTCCALVVDDSRVALKHMETLLKRFNFKVLCASKGHEALNVFNENPDIRLIICDYNMPDMQGTELCKLIRAQKNRDQVCIIGVSAYGNQTLSAQFLKAGASDFLVKPFLTEEFFCRITLNMDALEKVHKLDELVHTDLVSQLKNRRFLEEEYERTCQTAETNNLSLACAFFELDDFKAFNESHGNDGGDAILFMMAREFERHFNRTSPLVVRYSGSQFCFLCATDQPNNFVEEMQTLHRHIINRDFRFGKQHLSVDVSGMLCIASPGKYADLLDDTKRTLESQAARKGCFVTA</sequence>
<dbReference type="SUPFAM" id="SSF52172">
    <property type="entry name" value="CheY-like"/>
    <property type="match status" value="2"/>
</dbReference>
<feature type="domain" description="GGDEF" evidence="3">
    <location>
        <begin position="286"/>
        <end position="415"/>
    </location>
</feature>
<dbReference type="EMBL" id="BMHV01000002">
    <property type="protein sequence ID" value="GGF53411.1"/>
    <property type="molecule type" value="Genomic_DNA"/>
</dbReference>
<dbReference type="AlphaFoldDB" id="A0A917BNV6"/>